<dbReference type="EMBL" id="MHKQ01000022">
    <property type="protein sequence ID" value="OGY93422.1"/>
    <property type="molecule type" value="Genomic_DNA"/>
</dbReference>
<evidence type="ECO:0000313" key="3">
    <source>
        <dbReference type="Proteomes" id="UP000177626"/>
    </source>
</evidence>
<protein>
    <submittedName>
        <fullName evidence="2">Uncharacterized protein</fullName>
    </submittedName>
</protein>
<dbReference type="AlphaFoldDB" id="A0A1G2BWB0"/>
<gene>
    <name evidence="2" type="ORF">A2406_00725</name>
</gene>
<keyword evidence="1" id="KW-0472">Membrane</keyword>
<organism evidence="2 3">
    <name type="scientific">Candidatus Komeilibacteria bacterium RIFOXYC1_FULL_37_11</name>
    <dbReference type="NCBI Taxonomy" id="1798555"/>
    <lineage>
        <taxon>Bacteria</taxon>
        <taxon>Candidatus Komeiliibacteriota</taxon>
    </lineage>
</organism>
<feature type="transmembrane region" description="Helical" evidence="1">
    <location>
        <begin position="88"/>
        <end position="117"/>
    </location>
</feature>
<comment type="caution">
    <text evidence="2">The sequence shown here is derived from an EMBL/GenBank/DDBJ whole genome shotgun (WGS) entry which is preliminary data.</text>
</comment>
<sequence>MTQNVVIQAIKILLIDLIGEILYFPLWWYTKGLTKMFAYVFESIRNTNRNLAVGLMFKNLFKPMFGQYDREGRIISFFFRILLTFSRAIIFVLLVILYLLVIIFWLFLPVAVCWGIFNNFSSLWKV</sequence>
<dbReference type="Proteomes" id="UP000177626">
    <property type="component" value="Unassembled WGS sequence"/>
</dbReference>
<name>A0A1G2BWB0_9BACT</name>
<evidence type="ECO:0000256" key="1">
    <source>
        <dbReference type="SAM" id="Phobius"/>
    </source>
</evidence>
<evidence type="ECO:0000313" key="2">
    <source>
        <dbReference type="EMBL" id="OGY93422.1"/>
    </source>
</evidence>
<keyword evidence="1" id="KW-1133">Transmembrane helix</keyword>
<feature type="transmembrane region" description="Helical" evidence="1">
    <location>
        <begin position="6"/>
        <end position="29"/>
    </location>
</feature>
<proteinExistence type="predicted"/>
<reference evidence="2 3" key="1">
    <citation type="journal article" date="2016" name="Nat. Commun.">
        <title>Thousands of microbial genomes shed light on interconnected biogeochemical processes in an aquifer system.</title>
        <authorList>
            <person name="Anantharaman K."/>
            <person name="Brown C.T."/>
            <person name="Hug L.A."/>
            <person name="Sharon I."/>
            <person name="Castelle C.J."/>
            <person name="Probst A.J."/>
            <person name="Thomas B.C."/>
            <person name="Singh A."/>
            <person name="Wilkins M.J."/>
            <person name="Karaoz U."/>
            <person name="Brodie E.L."/>
            <person name="Williams K.H."/>
            <person name="Hubbard S.S."/>
            <person name="Banfield J.F."/>
        </authorList>
    </citation>
    <scope>NUCLEOTIDE SEQUENCE [LARGE SCALE GENOMIC DNA]</scope>
</reference>
<keyword evidence="1" id="KW-0812">Transmembrane</keyword>
<accession>A0A1G2BWB0</accession>